<dbReference type="CDD" id="cd09604">
    <property type="entry name" value="M1_APN_like"/>
    <property type="match status" value="1"/>
</dbReference>
<feature type="signal peptide" evidence="2">
    <location>
        <begin position="1"/>
        <end position="18"/>
    </location>
</feature>
<feature type="chain" id="PRO_5045263597" evidence="2">
    <location>
        <begin position="19"/>
        <end position="782"/>
    </location>
</feature>
<dbReference type="SUPFAM" id="SSF55486">
    <property type="entry name" value="Metalloproteases ('zincins'), catalytic domain"/>
    <property type="match status" value="1"/>
</dbReference>
<name>A0ABW9ZUH1_9BACT</name>
<accession>A0ABW9ZUH1</accession>
<dbReference type="PANTHER" id="PTHR11533">
    <property type="entry name" value="PROTEASE M1 ZINC METALLOPROTEASE"/>
    <property type="match status" value="1"/>
</dbReference>
<dbReference type="InterPro" id="IPR050344">
    <property type="entry name" value="Peptidase_M1_aminopeptidases"/>
</dbReference>
<dbReference type="Gene3D" id="1.10.390.10">
    <property type="entry name" value="Neutral Protease Domain 2"/>
    <property type="match status" value="1"/>
</dbReference>
<evidence type="ECO:0000256" key="1">
    <source>
        <dbReference type="SAM" id="MobiDB-lite"/>
    </source>
</evidence>
<dbReference type="Pfam" id="PF01433">
    <property type="entry name" value="Peptidase_M1"/>
    <property type="match status" value="1"/>
</dbReference>
<dbReference type="InterPro" id="IPR042097">
    <property type="entry name" value="Aminopeptidase_N-like_N_sf"/>
</dbReference>
<dbReference type="InterPro" id="IPR014782">
    <property type="entry name" value="Peptidase_M1_dom"/>
</dbReference>
<dbReference type="InterPro" id="IPR027268">
    <property type="entry name" value="Peptidase_M4/M1_CTD_sf"/>
</dbReference>
<gene>
    <name evidence="4" type="ORF">GWC95_08795</name>
</gene>
<comment type="caution">
    <text evidence="4">The sequence shown here is derived from an EMBL/GenBank/DDBJ whole genome shotgun (WGS) entry which is preliminary data.</text>
</comment>
<evidence type="ECO:0000259" key="3">
    <source>
        <dbReference type="Pfam" id="PF01433"/>
    </source>
</evidence>
<keyword evidence="5" id="KW-1185">Reference proteome</keyword>
<protein>
    <submittedName>
        <fullName evidence="4">M1 family metallopeptidase</fullName>
    </submittedName>
</protein>
<organism evidence="4 5">
    <name type="scientific">Sediminibacterium roseum</name>
    <dbReference type="NCBI Taxonomy" id="1978412"/>
    <lineage>
        <taxon>Bacteria</taxon>
        <taxon>Pseudomonadati</taxon>
        <taxon>Bacteroidota</taxon>
        <taxon>Chitinophagia</taxon>
        <taxon>Chitinophagales</taxon>
        <taxon>Chitinophagaceae</taxon>
        <taxon>Sediminibacterium</taxon>
    </lineage>
</organism>
<proteinExistence type="predicted"/>
<dbReference type="RefSeq" id="WP_161818333.1">
    <property type="nucleotide sequence ID" value="NZ_JAACJS010000012.1"/>
</dbReference>
<dbReference type="Gene3D" id="2.60.40.1730">
    <property type="entry name" value="tricorn interacting facor f3 domain"/>
    <property type="match status" value="1"/>
</dbReference>
<evidence type="ECO:0000313" key="5">
    <source>
        <dbReference type="Proteomes" id="UP000753802"/>
    </source>
</evidence>
<dbReference type="PANTHER" id="PTHR11533:SF174">
    <property type="entry name" value="PUROMYCIN-SENSITIVE AMINOPEPTIDASE-RELATED"/>
    <property type="match status" value="1"/>
</dbReference>
<keyword evidence="2" id="KW-0732">Signal</keyword>
<evidence type="ECO:0000313" key="4">
    <source>
        <dbReference type="EMBL" id="NCI50017.1"/>
    </source>
</evidence>
<reference evidence="4 5" key="1">
    <citation type="submission" date="2020-01" db="EMBL/GenBank/DDBJ databases">
        <title>Genome analysis.</title>
        <authorList>
            <person name="Wu S."/>
            <person name="Wang G."/>
        </authorList>
    </citation>
    <scope>NUCLEOTIDE SEQUENCE [LARGE SCALE GENOMIC DNA]</scope>
    <source>
        <strain evidence="4 5">SYL130</strain>
    </source>
</reference>
<feature type="region of interest" description="Disordered" evidence="1">
    <location>
        <begin position="755"/>
        <end position="782"/>
    </location>
</feature>
<feature type="domain" description="Peptidase M1 membrane alanine aminopeptidase" evidence="3">
    <location>
        <begin position="361"/>
        <end position="564"/>
    </location>
</feature>
<evidence type="ECO:0000256" key="2">
    <source>
        <dbReference type="SAM" id="SignalP"/>
    </source>
</evidence>
<dbReference type="EMBL" id="JAACJS010000012">
    <property type="protein sequence ID" value="NCI50017.1"/>
    <property type="molecule type" value="Genomic_DNA"/>
</dbReference>
<sequence length="782" mass="89507">MRLITLVLLSLSISVLHAQSHNPGSNHANRFEELDYLLQSPSEYRTASGAPGPKYWQQRADYNIAVELDEPNNRITGTETITYFNNSPDVLSYVWLQLDENFHNPQADVNRDNTGKMQDRMTNQQLDALEPWRRLDGYGINLTRVVNAAGKALKYTIVKTMMRIDLPEALKPGQQFVFTIDWNYKVPDKLTRYGRGGYEYFAEDDNNLYSIAQFYPRMAVYSDFKGWQHLQFRSGAEFALNFGNFNLKITVPADHVVAATGECLNYKEMMTAKEYERWQSAQTAKDIVEIVTLDEALKKSKTKSSEKKTWIFKADNVRDVAFNTSRRLVWDAMPVFVEGKKVMCMSYYGKEAYPIYRKYSTKATAHTIKTYSKYTIPYPYPVAQSVEAAIGMEYPMLAMNPGRAAPDGSYTEAAKYSCIGVTIHEVGHNFFPMIVNSDERQWWWMDEGLNTFCQFLTEREFDADYPSTRGPAHLITDYMRLPKNELEPIMTKGDAVSKVGSNAYAKAATGLNILRETILGRELFDFGFQEYAKRWAFKHPTPADLFRTLEDATGVDLDWFWRGWYFGTDPVDIAIDSVKVFKVDDALTPTPGGVAVYNDINRLRNKDDKSIQFYVDADTTLRDFYYYNRGADAAYTIEQANKQKDDAYKADIDKDNLAKWKDKYFYELQFSNKGGLVMPIILEWTFKDGTKQVDKIPVTVWLLNEEKVSKVFIKDKEVASVKLDPNRETADVNEANGQWPVKEMPTKFSLFRQTTTGFTGPGAGQTVAPPTNAMQRAKQKNP</sequence>
<dbReference type="Proteomes" id="UP000753802">
    <property type="component" value="Unassembled WGS sequence"/>
</dbReference>